<dbReference type="InterPro" id="IPR032677">
    <property type="entry name" value="GTP_cyclohydro_II"/>
</dbReference>
<comment type="similarity">
    <text evidence="7">In the C-terminal section; belongs to the GTP cyclohydrolase II family.</text>
</comment>
<dbReference type="GO" id="GO:0009231">
    <property type="term" value="P:riboflavin biosynthetic process"/>
    <property type="evidence" value="ECO:0007669"/>
    <property type="project" value="UniProtKB-UniPathway"/>
</dbReference>
<dbReference type="GO" id="GO:0046872">
    <property type="term" value="F:metal ion binding"/>
    <property type="evidence" value="ECO:0007669"/>
    <property type="project" value="UniProtKB-KW"/>
</dbReference>
<dbReference type="PATRIC" id="fig|1208921.3.peg.258"/>
<dbReference type="Pfam" id="PF00925">
    <property type="entry name" value="GTP_cyclohydro2"/>
    <property type="match status" value="1"/>
</dbReference>
<keyword evidence="13" id="KW-0464">Manganese</keyword>
<dbReference type="EC" id="4.1.99.12" evidence="8"/>
<comment type="cofactor">
    <cofactor evidence="2">
        <name>Mn(2+)</name>
        <dbReference type="ChEBI" id="CHEBI:29035"/>
    </cofactor>
</comment>
<evidence type="ECO:0000256" key="13">
    <source>
        <dbReference type="ARBA" id="ARBA00023211"/>
    </source>
</evidence>
<dbReference type="InterPro" id="IPR036144">
    <property type="entry name" value="RibA-like_sf"/>
</dbReference>
<reference evidence="16 17" key="1">
    <citation type="journal article" date="2013" name="Genome Biol. Evol.">
        <title>Genome evolution and phylogenomic analysis of candidatus kinetoplastibacterium, the betaproteobacterial endosymbionts of strigomonas and angomonas.</title>
        <authorList>
            <person name="Alves J.M."/>
            <person name="Serrano M.G."/>
            <person name="Maia da Silva F."/>
            <person name="Voegtly L.J."/>
            <person name="Matveyev A.V."/>
            <person name="Teixeira M.M."/>
            <person name="Camargo E.P."/>
            <person name="Buck G.A."/>
        </authorList>
    </citation>
    <scope>NUCLEOTIDE SEQUENCE [LARGE SCALE GENOMIC DNA]</scope>
    <source>
        <strain evidence="16 17">TCC219</strain>
    </source>
</reference>
<dbReference type="EMBL" id="CP003806">
    <property type="protein sequence ID" value="AGF48979.1"/>
    <property type="molecule type" value="Genomic_DNA"/>
</dbReference>
<sequence>MVFINNISRSHFIVLLSNHTIYLNRKRDEMSLHISSTVEIIHELRSGRMIILVDEEDRENEGDLLIASEFVSADAINFMVKYGRGLVCLTLTNEYCNKLGLTMMSDRNRSRYGTNFTQSIEAACGIDTGISTADRAHTIKVAISSDTTPDDIVQPGHIFPVRSVPGGVLVRAGHTEAGCDLTSIAGLIPSSVICEILNDDGTMARLPDLISFSQKHNIKIGTIYDLVQYRIKNESIISRIGHRNIKTLQGTFKLVFYKDLFHDKSLHIALISGDPRETHETLVYIYKSISIVDIMDVNEKPLSFNNALKNISNSLSGVLVLINCQSIDNNNISEQINKILNSEDANNVNINSLDSYSCGISDQILRDIGVKNMKNII</sequence>
<dbReference type="GO" id="GO:0008686">
    <property type="term" value="F:3,4-dihydroxy-2-butanone-4-phosphate synthase activity"/>
    <property type="evidence" value="ECO:0007669"/>
    <property type="project" value="UniProtKB-EC"/>
</dbReference>
<dbReference type="FunFam" id="3.90.870.10:FF:000001">
    <property type="entry name" value="Riboflavin biosynthesis protein RibBA"/>
    <property type="match status" value="1"/>
</dbReference>
<dbReference type="Pfam" id="PF00926">
    <property type="entry name" value="DHBP_synthase"/>
    <property type="match status" value="1"/>
</dbReference>
<name>M1M105_9PROT</name>
<evidence type="ECO:0000256" key="11">
    <source>
        <dbReference type="ARBA" id="ARBA00022723"/>
    </source>
</evidence>
<dbReference type="PANTHER" id="PTHR21327:SF34">
    <property type="entry name" value="3,4-DIHYDROXY-2-BUTANONE 4-PHOSPHATE SYNTHASE"/>
    <property type="match status" value="1"/>
</dbReference>
<keyword evidence="11" id="KW-0479">Metal-binding</keyword>
<dbReference type="SUPFAM" id="SSF55821">
    <property type="entry name" value="YrdC/RibB"/>
    <property type="match status" value="1"/>
</dbReference>
<comment type="function">
    <text evidence="4">Catalyzes the conversion of D-ribulose 5-phosphate to formate and 3,4-dihydroxy-2-butanone 4-phosphate.</text>
</comment>
<proteinExistence type="inferred from homology"/>
<gene>
    <name evidence="16" type="ORF">ST1E_0570</name>
</gene>
<keyword evidence="17" id="KW-1185">Reference proteome</keyword>
<dbReference type="eggNOG" id="COG0108">
    <property type="taxonomic scope" value="Bacteria"/>
</dbReference>
<evidence type="ECO:0000313" key="17">
    <source>
        <dbReference type="Proteomes" id="UP000011658"/>
    </source>
</evidence>
<organism evidence="16 17">
    <name type="scientific">Candidatus Kinetoplastidibacterium galati TCC219</name>
    <dbReference type="NCBI Taxonomy" id="1208921"/>
    <lineage>
        <taxon>Bacteria</taxon>
        <taxon>Pseudomonadati</taxon>
        <taxon>Pseudomonadota</taxon>
        <taxon>Betaproteobacteria</taxon>
        <taxon>Candidatus Kinetoplastidibacterium</taxon>
    </lineage>
</organism>
<evidence type="ECO:0000256" key="8">
    <source>
        <dbReference type="ARBA" id="ARBA00012153"/>
    </source>
</evidence>
<dbReference type="GO" id="GO:0003935">
    <property type="term" value="F:GTP cyclohydrolase II activity"/>
    <property type="evidence" value="ECO:0007669"/>
    <property type="project" value="TreeGrafter"/>
</dbReference>
<accession>M1M105</accession>
<comment type="similarity">
    <text evidence="6">In the N-terminal section; belongs to the DHBP synthase family.</text>
</comment>
<keyword evidence="10" id="KW-0686">Riboflavin biosynthesis</keyword>
<evidence type="ECO:0000256" key="1">
    <source>
        <dbReference type="ARBA" id="ARBA00000141"/>
    </source>
</evidence>
<evidence type="ECO:0000256" key="6">
    <source>
        <dbReference type="ARBA" id="ARBA00005520"/>
    </source>
</evidence>
<dbReference type="NCBIfam" id="TIGR00506">
    <property type="entry name" value="ribB"/>
    <property type="match status" value="1"/>
</dbReference>
<dbReference type="KEGG" id="kga:ST1E_0570"/>
<evidence type="ECO:0000256" key="5">
    <source>
        <dbReference type="ARBA" id="ARBA00004904"/>
    </source>
</evidence>
<dbReference type="InterPro" id="IPR017945">
    <property type="entry name" value="DHBP_synth_RibB-like_a/b_dom"/>
</dbReference>
<evidence type="ECO:0000259" key="15">
    <source>
        <dbReference type="Pfam" id="PF00925"/>
    </source>
</evidence>
<dbReference type="PANTHER" id="PTHR21327">
    <property type="entry name" value="GTP CYCLOHYDROLASE II-RELATED"/>
    <property type="match status" value="1"/>
</dbReference>
<evidence type="ECO:0000256" key="7">
    <source>
        <dbReference type="ARBA" id="ARBA00008976"/>
    </source>
</evidence>
<dbReference type="UniPathway" id="UPA00275">
    <property type="reaction ID" value="UER00399"/>
</dbReference>
<dbReference type="GO" id="GO:0005829">
    <property type="term" value="C:cytosol"/>
    <property type="evidence" value="ECO:0007669"/>
    <property type="project" value="TreeGrafter"/>
</dbReference>
<evidence type="ECO:0000256" key="4">
    <source>
        <dbReference type="ARBA" id="ARBA00002284"/>
    </source>
</evidence>
<dbReference type="Gene3D" id="3.90.870.10">
    <property type="entry name" value="DHBP synthase"/>
    <property type="match status" value="1"/>
</dbReference>
<keyword evidence="12" id="KW-0460">Magnesium</keyword>
<dbReference type="Gene3D" id="3.40.50.10990">
    <property type="entry name" value="GTP cyclohydrolase II"/>
    <property type="match status" value="1"/>
</dbReference>
<dbReference type="STRING" id="1208921.ST1E_0570"/>
<dbReference type="HOGENOM" id="CLU_020273_1_2_4"/>
<evidence type="ECO:0000256" key="3">
    <source>
        <dbReference type="ARBA" id="ARBA00001946"/>
    </source>
</evidence>
<dbReference type="PIRSF" id="PIRSF001259">
    <property type="entry name" value="RibA"/>
    <property type="match status" value="1"/>
</dbReference>
<evidence type="ECO:0000256" key="14">
    <source>
        <dbReference type="ARBA" id="ARBA00023239"/>
    </source>
</evidence>
<evidence type="ECO:0000256" key="10">
    <source>
        <dbReference type="ARBA" id="ARBA00022619"/>
    </source>
</evidence>
<keyword evidence="14 16" id="KW-0456">Lyase</keyword>
<comment type="catalytic activity">
    <reaction evidence="1">
        <text>D-ribulose 5-phosphate = (2S)-2-hydroxy-3-oxobutyl phosphate + formate + H(+)</text>
        <dbReference type="Rhea" id="RHEA:18457"/>
        <dbReference type="ChEBI" id="CHEBI:15378"/>
        <dbReference type="ChEBI" id="CHEBI:15740"/>
        <dbReference type="ChEBI" id="CHEBI:58121"/>
        <dbReference type="ChEBI" id="CHEBI:58830"/>
        <dbReference type="EC" id="4.1.99.12"/>
    </reaction>
</comment>
<evidence type="ECO:0000256" key="12">
    <source>
        <dbReference type="ARBA" id="ARBA00022842"/>
    </source>
</evidence>
<evidence type="ECO:0000256" key="2">
    <source>
        <dbReference type="ARBA" id="ARBA00001936"/>
    </source>
</evidence>
<dbReference type="InterPro" id="IPR000422">
    <property type="entry name" value="DHBP_synthase_RibB"/>
</dbReference>
<evidence type="ECO:0000313" key="16">
    <source>
        <dbReference type="EMBL" id="AGF48979.1"/>
    </source>
</evidence>
<protein>
    <recommendedName>
        <fullName evidence="9">3,4-dihydroxy-2-butanone 4-phosphate synthase</fullName>
        <ecNumber evidence="8">4.1.99.12</ecNumber>
    </recommendedName>
</protein>
<feature type="domain" description="GTP cyclohydrolase II" evidence="15">
    <location>
        <begin position="242"/>
        <end position="374"/>
    </location>
</feature>
<comment type="pathway">
    <text evidence="5">Cofactor biosynthesis; riboflavin biosynthesis; 2-hydroxy-3-oxobutyl phosphate from D-ribulose 5-phosphate: step 1/1.</text>
</comment>
<dbReference type="Proteomes" id="UP000011658">
    <property type="component" value="Chromosome"/>
</dbReference>
<evidence type="ECO:0000256" key="9">
    <source>
        <dbReference type="ARBA" id="ARBA00018836"/>
    </source>
</evidence>
<comment type="cofactor">
    <cofactor evidence="3">
        <name>Mg(2+)</name>
        <dbReference type="ChEBI" id="CHEBI:18420"/>
    </cofactor>
</comment>
<dbReference type="SUPFAM" id="SSF142695">
    <property type="entry name" value="RibA-like"/>
    <property type="match status" value="1"/>
</dbReference>
<dbReference type="AlphaFoldDB" id="M1M105"/>